<dbReference type="GO" id="GO:0005829">
    <property type="term" value="C:cytosol"/>
    <property type="evidence" value="ECO:0007669"/>
    <property type="project" value="TreeGrafter"/>
</dbReference>
<dbReference type="InterPro" id="IPR044135">
    <property type="entry name" value="Met-tRNA-FMT_C"/>
</dbReference>
<feature type="domain" description="Formyl transferase C-terminal" evidence="7">
    <location>
        <begin position="206"/>
        <end position="303"/>
    </location>
</feature>
<evidence type="ECO:0000256" key="3">
    <source>
        <dbReference type="ARBA" id="ARBA00022679"/>
    </source>
</evidence>
<comment type="catalytic activity">
    <reaction evidence="5">
        <text>L-methionyl-tRNA(fMet) + (6R)-10-formyltetrahydrofolate = N-formyl-L-methionyl-tRNA(fMet) + (6S)-5,6,7,8-tetrahydrofolate + H(+)</text>
        <dbReference type="Rhea" id="RHEA:24380"/>
        <dbReference type="Rhea" id="RHEA-COMP:9952"/>
        <dbReference type="Rhea" id="RHEA-COMP:9953"/>
        <dbReference type="ChEBI" id="CHEBI:15378"/>
        <dbReference type="ChEBI" id="CHEBI:57453"/>
        <dbReference type="ChEBI" id="CHEBI:78530"/>
        <dbReference type="ChEBI" id="CHEBI:78844"/>
        <dbReference type="ChEBI" id="CHEBI:195366"/>
        <dbReference type="EC" id="2.1.2.9"/>
    </reaction>
</comment>
<dbReference type="NCBIfam" id="TIGR00460">
    <property type="entry name" value="fmt"/>
    <property type="match status" value="1"/>
</dbReference>
<sequence>MSKPRLIFAGTPDFASHILEQLIDAGYLPVAVYTQPDRPAGRGKKLQPSAVKALALEHHIPVEQPINFKDPAAVEQLKSYNADLMIVIAYGLLLPESVLTTPKLGCINVHASLLPRWRGAAPIQRAIAAGDSETGVGIMQMDVGLDTGPLWHSSSIPISPQDTGASLHDKLAQLGASTLIATLPAILQQQGEPTPQGEAGVVYAHKLSKKEALVDWNESAETIEKKIRAFNSWPVAYCQVDGQVMRIWSAEVVPMQGNPEPGTVLSANRDEVVIACASGALKLIEVQPAGSRRMSMSDLLNSRQHWFVEGMPIGGPQ</sequence>
<dbReference type="CDD" id="cd08646">
    <property type="entry name" value="FMT_core_Met-tRNA-FMT_N"/>
    <property type="match status" value="1"/>
</dbReference>
<keyword evidence="4 5" id="KW-0648">Protein biosynthesis</keyword>
<evidence type="ECO:0000313" key="9">
    <source>
        <dbReference type="Proteomes" id="UP001239782"/>
    </source>
</evidence>
<protein>
    <recommendedName>
        <fullName evidence="2 5">Methionyl-tRNA formyltransferase</fullName>
        <ecNumber evidence="2 5">2.1.2.9</ecNumber>
    </recommendedName>
</protein>
<dbReference type="Pfam" id="PF00551">
    <property type="entry name" value="Formyl_trans_N"/>
    <property type="match status" value="1"/>
</dbReference>
<comment type="function">
    <text evidence="5">Attaches a formyl group to the free amino group of methionyl-tRNA(fMet). The formyl group appears to play a dual role in the initiator identity of N-formylmethionyl-tRNA by promoting its recognition by IF2 and preventing the misappropriation of this tRNA by the elongation apparatus.</text>
</comment>
<feature type="domain" description="Formyl transferase N-terminal" evidence="6">
    <location>
        <begin position="7"/>
        <end position="182"/>
    </location>
</feature>
<evidence type="ECO:0000259" key="7">
    <source>
        <dbReference type="Pfam" id="PF02911"/>
    </source>
</evidence>
<dbReference type="SUPFAM" id="SSF50486">
    <property type="entry name" value="FMT C-terminal domain-like"/>
    <property type="match status" value="1"/>
</dbReference>
<dbReference type="PANTHER" id="PTHR11138">
    <property type="entry name" value="METHIONYL-TRNA FORMYLTRANSFERASE"/>
    <property type="match status" value="1"/>
</dbReference>
<keyword evidence="3 5" id="KW-0808">Transferase</keyword>
<dbReference type="KEGG" id="plei:Q9312_12315"/>
<comment type="similarity">
    <text evidence="1 5">Belongs to the Fmt family.</text>
</comment>
<dbReference type="FunFam" id="3.40.50.12230:FF:000001">
    <property type="entry name" value="Methionyl-tRNA formyltransferase"/>
    <property type="match status" value="1"/>
</dbReference>
<dbReference type="InterPro" id="IPR036477">
    <property type="entry name" value="Formyl_transf_N_sf"/>
</dbReference>
<dbReference type="InterPro" id="IPR005794">
    <property type="entry name" value="Fmt"/>
</dbReference>
<dbReference type="InterPro" id="IPR011034">
    <property type="entry name" value="Formyl_transferase-like_C_sf"/>
</dbReference>
<dbReference type="GO" id="GO:0004479">
    <property type="term" value="F:methionyl-tRNA formyltransferase activity"/>
    <property type="evidence" value="ECO:0007669"/>
    <property type="project" value="UniProtKB-UniRule"/>
</dbReference>
<evidence type="ECO:0000256" key="2">
    <source>
        <dbReference type="ARBA" id="ARBA00012261"/>
    </source>
</evidence>
<gene>
    <name evidence="5 8" type="primary">fmt</name>
    <name evidence="8" type="ORF">Q9312_12315</name>
</gene>
<dbReference type="InterPro" id="IPR005793">
    <property type="entry name" value="Formyl_trans_C"/>
</dbReference>
<dbReference type="PANTHER" id="PTHR11138:SF5">
    <property type="entry name" value="METHIONYL-TRNA FORMYLTRANSFERASE, MITOCHONDRIAL"/>
    <property type="match status" value="1"/>
</dbReference>
<evidence type="ECO:0000259" key="6">
    <source>
        <dbReference type="Pfam" id="PF00551"/>
    </source>
</evidence>
<keyword evidence="9" id="KW-1185">Reference proteome</keyword>
<dbReference type="SUPFAM" id="SSF53328">
    <property type="entry name" value="Formyltransferase"/>
    <property type="match status" value="1"/>
</dbReference>
<organism evidence="8 9">
    <name type="scientific">Pleionea litopenaei</name>
    <dbReference type="NCBI Taxonomy" id="3070815"/>
    <lineage>
        <taxon>Bacteria</taxon>
        <taxon>Pseudomonadati</taxon>
        <taxon>Pseudomonadota</taxon>
        <taxon>Gammaproteobacteria</taxon>
        <taxon>Oceanospirillales</taxon>
        <taxon>Pleioneaceae</taxon>
        <taxon>Pleionea</taxon>
    </lineage>
</organism>
<dbReference type="HAMAP" id="MF_00182">
    <property type="entry name" value="Formyl_trans"/>
    <property type="match status" value="1"/>
</dbReference>
<evidence type="ECO:0000313" key="8">
    <source>
        <dbReference type="EMBL" id="WMS86002.1"/>
    </source>
</evidence>
<dbReference type="InterPro" id="IPR002376">
    <property type="entry name" value="Formyl_transf_N"/>
</dbReference>
<feature type="binding site" evidence="5">
    <location>
        <begin position="112"/>
        <end position="115"/>
    </location>
    <ligand>
        <name>(6S)-5,6,7,8-tetrahydrofolate</name>
        <dbReference type="ChEBI" id="CHEBI:57453"/>
    </ligand>
</feature>
<reference evidence="8 9" key="1">
    <citation type="submission" date="2023-08" db="EMBL/GenBank/DDBJ databases">
        <title>Pleionea litopenaei sp. nov., isolated from stomach of juvenile Litopenaeus vannamei.</title>
        <authorList>
            <person name="Rho A.M."/>
            <person name="Hwang C.Y."/>
        </authorList>
    </citation>
    <scope>NUCLEOTIDE SEQUENCE [LARGE SCALE GENOMIC DNA]</scope>
    <source>
        <strain evidence="8 9">HL-JVS1</strain>
    </source>
</reference>
<accession>A0AA51X5E9</accession>
<evidence type="ECO:0000256" key="4">
    <source>
        <dbReference type="ARBA" id="ARBA00022917"/>
    </source>
</evidence>
<evidence type="ECO:0000256" key="1">
    <source>
        <dbReference type="ARBA" id="ARBA00010699"/>
    </source>
</evidence>
<name>A0AA51X5E9_9GAMM</name>
<dbReference type="CDD" id="cd08704">
    <property type="entry name" value="Met_tRNA_FMT_C"/>
    <property type="match status" value="1"/>
</dbReference>
<evidence type="ECO:0000256" key="5">
    <source>
        <dbReference type="HAMAP-Rule" id="MF_00182"/>
    </source>
</evidence>
<dbReference type="Proteomes" id="UP001239782">
    <property type="component" value="Chromosome"/>
</dbReference>
<dbReference type="Gene3D" id="3.40.50.12230">
    <property type="match status" value="1"/>
</dbReference>
<dbReference type="RefSeq" id="WP_309201154.1">
    <property type="nucleotide sequence ID" value="NZ_CP133548.1"/>
</dbReference>
<dbReference type="InterPro" id="IPR041711">
    <property type="entry name" value="Met-tRNA-FMT_N"/>
</dbReference>
<proteinExistence type="inferred from homology"/>
<dbReference type="EC" id="2.1.2.9" evidence="2 5"/>
<dbReference type="Pfam" id="PF02911">
    <property type="entry name" value="Formyl_trans_C"/>
    <property type="match status" value="1"/>
</dbReference>
<dbReference type="EMBL" id="CP133548">
    <property type="protein sequence ID" value="WMS86002.1"/>
    <property type="molecule type" value="Genomic_DNA"/>
</dbReference>
<dbReference type="AlphaFoldDB" id="A0AA51X5E9"/>